<dbReference type="FunFam" id="3.40.50.720:FF:000203">
    <property type="entry name" value="D-3-phosphoglycerate dehydrogenase (SerA)"/>
    <property type="match status" value="1"/>
</dbReference>
<evidence type="ECO:0000256" key="3">
    <source>
        <dbReference type="ARBA" id="ARBA00023002"/>
    </source>
</evidence>
<comment type="similarity">
    <text evidence="1 5">Belongs to the D-isomer specific 2-hydroxyacid dehydrogenase family.</text>
</comment>
<dbReference type="Pfam" id="PF00389">
    <property type="entry name" value="2-Hacid_dh"/>
    <property type="match status" value="1"/>
</dbReference>
<name>A0A1W6YSI5_9BORD</name>
<keyword evidence="3 5" id="KW-0560">Oxidoreductase</keyword>
<dbReference type="PROSITE" id="PS00065">
    <property type="entry name" value="D_2_HYDROXYACID_DH_1"/>
    <property type="match status" value="1"/>
</dbReference>
<keyword evidence="4" id="KW-0520">NAD</keyword>
<dbReference type="Gene3D" id="3.40.50.720">
    <property type="entry name" value="NAD(P)-binding Rossmann-like Domain"/>
    <property type="match status" value="2"/>
</dbReference>
<dbReference type="InterPro" id="IPR006140">
    <property type="entry name" value="D-isomer_DH_NAD-bd"/>
</dbReference>
<dbReference type="InterPro" id="IPR006139">
    <property type="entry name" value="D-isomer_2_OHA_DH_cat_dom"/>
</dbReference>
<evidence type="ECO:0000313" key="8">
    <source>
        <dbReference type="EMBL" id="ARP83938.1"/>
    </source>
</evidence>
<dbReference type="PANTHER" id="PTHR42789">
    <property type="entry name" value="D-ISOMER SPECIFIC 2-HYDROXYACID DEHYDROGENASE FAMILY PROTEIN (AFU_ORTHOLOGUE AFUA_6G10090)"/>
    <property type="match status" value="1"/>
</dbReference>
<dbReference type="InterPro" id="IPR036291">
    <property type="entry name" value="NAD(P)-bd_dom_sf"/>
</dbReference>
<feature type="domain" description="D-isomer specific 2-hydroxyacid dehydrogenase NAD-binding" evidence="7">
    <location>
        <begin position="115"/>
        <end position="287"/>
    </location>
</feature>
<keyword evidence="2" id="KW-0028">Amino-acid biosynthesis</keyword>
<dbReference type="PANTHER" id="PTHR42789:SF1">
    <property type="entry name" value="D-ISOMER SPECIFIC 2-HYDROXYACID DEHYDROGENASE FAMILY PROTEIN (AFU_ORTHOLOGUE AFUA_6G10090)"/>
    <property type="match status" value="1"/>
</dbReference>
<evidence type="ECO:0000313" key="9">
    <source>
        <dbReference type="Proteomes" id="UP000194151"/>
    </source>
</evidence>
<dbReference type="Pfam" id="PF02826">
    <property type="entry name" value="2-Hacid_dh_C"/>
    <property type="match status" value="1"/>
</dbReference>
<dbReference type="SUPFAM" id="SSF51735">
    <property type="entry name" value="NAD(P)-binding Rossmann-fold domains"/>
    <property type="match status" value="1"/>
</dbReference>
<dbReference type="STRING" id="1416806.CAL12_26070"/>
<evidence type="ECO:0000256" key="2">
    <source>
        <dbReference type="ARBA" id="ARBA00022605"/>
    </source>
</evidence>
<dbReference type="Proteomes" id="UP000194151">
    <property type="component" value="Chromosome"/>
</dbReference>
<dbReference type="KEGG" id="bgv:CAL12_26070"/>
<dbReference type="GO" id="GO:0008652">
    <property type="term" value="P:amino acid biosynthetic process"/>
    <property type="evidence" value="ECO:0007669"/>
    <property type="project" value="UniProtKB-KW"/>
</dbReference>
<gene>
    <name evidence="8" type="ORF">CAL12_26070</name>
</gene>
<dbReference type="GO" id="GO:0016616">
    <property type="term" value="F:oxidoreductase activity, acting on the CH-OH group of donors, NAD or NADP as acceptor"/>
    <property type="evidence" value="ECO:0007669"/>
    <property type="project" value="InterPro"/>
</dbReference>
<evidence type="ECO:0000259" key="6">
    <source>
        <dbReference type="Pfam" id="PF00389"/>
    </source>
</evidence>
<reference evidence="8 9" key="1">
    <citation type="submission" date="2017-05" db="EMBL/GenBank/DDBJ databases">
        <title>Complete and WGS of Bordetella genogroups.</title>
        <authorList>
            <person name="Spilker T."/>
            <person name="LiPuma J."/>
        </authorList>
    </citation>
    <scope>NUCLEOTIDE SEQUENCE [LARGE SCALE GENOMIC DNA]</scope>
    <source>
        <strain evidence="8 9">AU19157</strain>
    </source>
</reference>
<dbReference type="InterPro" id="IPR050857">
    <property type="entry name" value="D-2-hydroxyacid_DH"/>
</dbReference>
<dbReference type="RefSeq" id="WP_086067262.1">
    <property type="nucleotide sequence ID" value="NZ_CP021108.1"/>
</dbReference>
<evidence type="ECO:0000256" key="4">
    <source>
        <dbReference type="ARBA" id="ARBA00023027"/>
    </source>
</evidence>
<dbReference type="CDD" id="cd12169">
    <property type="entry name" value="PGDH_like_1"/>
    <property type="match status" value="1"/>
</dbReference>
<dbReference type="EMBL" id="CP021108">
    <property type="protein sequence ID" value="ARP83938.1"/>
    <property type="molecule type" value="Genomic_DNA"/>
</dbReference>
<sequence length="317" mass="34025">MKIAILDDYHGVAQDYADWASLGPQATVQVFREHLPEGPQRVSALQPFDVIVIMRERMPFPAELVNALPNLRLLVTTGLRNNSVDLAACKARGVVVSGAPGSENGLNATAELSWALILALFKNICTEDANMRKGLWQTGMPVSLKGLRLGVVGLGKLGSALARVGRAFDMDVVAWSPNLTPERAEQGGARYVDKQELFSTADVISVHLILSASTRGVVDAASIAAMKPTAFLVNTSRAGLVDQDALLDALRNRRIGGAGLDVFPVEPLPADDPVRQLKNVVLTPHLGYVSADNFKAFYRNVLEAIKAWAAGAPIRTL</sequence>
<accession>A0A1W6YSI5</accession>
<dbReference type="InterPro" id="IPR029752">
    <property type="entry name" value="D-isomer_DH_CS1"/>
</dbReference>
<evidence type="ECO:0000256" key="1">
    <source>
        <dbReference type="ARBA" id="ARBA00005854"/>
    </source>
</evidence>
<evidence type="ECO:0000259" key="7">
    <source>
        <dbReference type="Pfam" id="PF02826"/>
    </source>
</evidence>
<dbReference type="AlphaFoldDB" id="A0A1W6YSI5"/>
<keyword evidence="9" id="KW-1185">Reference proteome</keyword>
<proteinExistence type="inferred from homology"/>
<evidence type="ECO:0000256" key="5">
    <source>
        <dbReference type="RuleBase" id="RU003719"/>
    </source>
</evidence>
<feature type="domain" description="D-isomer specific 2-hydroxyacid dehydrogenase catalytic" evidence="6">
    <location>
        <begin position="27"/>
        <end position="314"/>
    </location>
</feature>
<dbReference type="GO" id="GO:0051287">
    <property type="term" value="F:NAD binding"/>
    <property type="evidence" value="ECO:0007669"/>
    <property type="project" value="InterPro"/>
</dbReference>
<dbReference type="OrthoDB" id="9805416at2"/>
<protein>
    <submittedName>
        <fullName evidence="8">Hydroxyacid dehydrogenase</fullName>
    </submittedName>
</protein>
<dbReference type="SUPFAM" id="SSF52283">
    <property type="entry name" value="Formate/glycerate dehydrogenase catalytic domain-like"/>
    <property type="match status" value="1"/>
</dbReference>
<organism evidence="8 9">
    <name type="scientific">Bordetella genomosp. 8</name>
    <dbReference type="NCBI Taxonomy" id="1416806"/>
    <lineage>
        <taxon>Bacteria</taxon>
        <taxon>Pseudomonadati</taxon>
        <taxon>Pseudomonadota</taxon>
        <taxon>Betaproteobacteria</taxon>
        <taxon>Burkholderiales</taxon>
        <taxon>Alcaligenaceae</taxon>
        <taxon>Bordetella</taxon>
    </lineage>
</organism>